<dbReference type="eggNOG" id="ENOG50323FW">
    <property type="taxonomic scope" value="Bacteria"/>
</dbReference>
<dbReference type="Proteomes" id="UP000009159">
    <property type="component" value="Chromosome"/>
</dbReference>
<accession>A1THU8</accession>
<dbReference type="EMBL" id="CP000511">
    <property type="protein sequence ID" value="ABM16748.1"/>
    <property type="molecule type" value="Genomic_DNA"/>
</dbReference>
<gene>
    <name evidence="1" type="ordered locus">Mvan_5992</name>
</gene>
<reference evidence="1" key="1">
    <citation type="submission" date="2006-12" db="EMBL/GenBank/DDBJ databases">
        <title>Complete sequence of Mycobacterium vanbaalenii PYR-1.</title>
        <authorList>
            <consortium name="US DOE Joint Genome Institute"/>
            <person name="Copeland A."/>
            <person name="Lucas S."/>
            <person name="Lapidus A."/>
            <person name="Barry K."/>
            <person name="Detter J.C."/>
            <person name="Glavina del Rio T."/>
            <person name="Hammon N."/>
            <person name="Israni S."/>
            <person name="Dalin E."/>
            <person name="Tice H."/>
            <person name="Pitluck S."/>
            <person name="Singan V."/>
            <person name="Schmutz J."/>
            <person name="Larimer F."/>
            <person name="Land M."/>
            <person name="Hauser L."/>
            <person name="Kyrpides N."/>
            <person name="Anderson I.J."/>
            <person name="Miller C."/>
            <person name="Richardson P."/>
        </authorList>
    </citation>
    <scope>NUCLEOTIDE SEQUENCE [LARGE SCALE GENOMIC DNA]</scope>
    <source>
        <strain evidence="1">PYR-1</strain>
    </source>
</reference>
<dbReference type="AlphaFoldDB" id="A1THU8"/>
<dbReference type="HOGENOM" id="CLU_1364979_0_0_11"/>
<organism evidence="1 2">
    <name type="scientific">Mycolicibacterium vanbaalenii (strain DSM 7251 / JCM 13017 / BCRC 16820 / KCTC 9966 / NRRL B-24157 / PYR-1)</name>
    <name type="common">Mycobacterium vanbaalenii</name>
    <dbReference type="NCBI Taxonomy" id="350058"/>
    <lineage>
        <taxon>Bacteria</taxon>
        <taxon>Bacillati</taxon>
        <taxon>Actinomycetota</taxon>
        <taxon>Actinomycetes</taxon>
        <taxon>Mycobacteriales</taxon>
        <taxon>Mycobacteriaceae</taxon>
        <taxon>Mycolicibacterium</taxon>
    </lineage>
</organism>
<dbReference type="RefSeq" id="WP_011783092.1">
    <property type="nucleotide sequence ID" value="NC_008726.1"/>
</dbReference>
<dbReference type="STRING" id="350058.Mvan_5992"/>
<sequence>MLTLNAPLIEKEAAAAVSIDRTMRAKLPDLPNPIVASWDERQRLVIDRGDPWIVGPLEIDPYLTKTGGYPFPLPVADQLQRIADGGARFHRIAIAHEVDPTGPVKSLLPKVTRTGLAITPKEARGCLGQIPAAAKPKELAASMDKAIKKVFTTAGRVAAGAAEVLSAPMLDPIVFGVVAVHGRPATGRPAIYYPLAAWKW</sequence>
<proteinExistence type="predicted"/>
<evidence type="ECO:0000313" key="1">
    <source>
        <dbReference type="EMBL" id="ABM16748.1"/>
    </source>
</evidence>
<dbReference type="KEGG" id="mva:Mvan_5992"/>
<protein>
    <submittedName>
        <fullName evidence="1">Uncharacterized protein</fullName>
    </submittedName>
</protein>
<evidence type="ECO:0000313" key="2">
    <source>
        <dbReference type="Proteomes" id="UP000009159"/>
    </source>
</evidence>
<name>A1THU8_MYCVP</name>
<keyword evidence="2" id="KW-1185">Reference proteome</keyword>